<protein>
    <submittedName>
        <fullName evidence="2">Uncharacterized protein</fullName>
    </submittedName>
</protein>
<name>A0A5N6JND1_MONLA</name>
<feature type="coiled-coil region" evidence="1">
    <location>
        <begin position="32"/>
        <end position="70"/>
    </location>
</feature>
<reference evidence="2 3" key="1">
    <citation type="submission" date="2019-06" db="EMBL/GenBank/DDBJ databases">
        <title>Genome Sequence of the Brown Rot Fungal Pathogen Monilinia laxa.</title>
        <authorList>
            <person name="De Miccolis Angelini R.M."/>
            <person name="Landi L."/>
            <person name="Abate D."/>
            <person name="Pollastro S."/>
            <person name="Romanazzi G."/>
            <person name="Faretra F."/>
        </authorList>
    </citation>
    <scope>NUCLEOTIDE SEQUENCE [LARGE SCALE GENOMIC DNA]</scope>
    <source>
        <strain evidence="2 3">Mlax316</strain>
    </source>
</reference>
<sequence length="171" mass="19592">MVIRASKSFLNLNARPLINMEEEMRLSVLRHMKAEEDEAMKLKEDDEAMKVEEEDEATKVEEEAAAVEQNGLNGAQFVLEHSMPLSIRTRTVDAGSAQMPPPEPEMYVIREALIAVTKQMFLDDKYGAKASTIRRMVREQLQLPKGFFMRNDWGRRSNIIIFQAFSDARIS</sequence>
<keyword evidence="1" id="KW-0175">Coiled coil</keyword>
<gene>
    <name evidence="2" type="ORF">EYC80_010313</name>
</gene>
<dbReference type="EMBL" id="VIGI01000019">
    <property type="protein sequence ID" value="KAB8289986.1"/>
    <property type="molecule type" value="Genomic_DNA"/>
</dbReference>
<dbReference type="Proteomes" id="UP000326757">
    <property type="component" value="Unassembled WGS sequence"/>
</dbReference>
<keyword evidence="3" id="KW-1185">Reference proteome</keyword>
<proteinExistence type="predicted"/>
<comment type="caution">
    <text evidence="2">The sequence shown here is derived from an EMBL/GenBank/DDBJ whole genome shotgun (WGS) entry which is preliminary data.</text>
</comment>
<accession>A0A5N6JND1</accession>
<organism evidence="2 3">
    <name type="scientific">Monilinia laxa</name>
    <name type="common">Brown rot fungus</name>
    <name type="synonym">Sclerotinia laxa</name>
    <dbReference type="NCBI Taxonomy" id="61186"/>
    <lineage>
        <taxon>Eukaryota</taxon>
        <taxon>Fungi</taxon>
        <taxon>Dikarya</taxon>
        <taxon>Ascomycota</taxon>
        <taxon>Pezizomycotina</taxon>
        <taxon>Leotiomycetes</taxon>
        <taxon>Helotiales</taxon>
        <taxon>Sclerotiniaceae</taxon>
        <taxon>Monilinia</taxon>
    </lineage>
</organism>
<evidence type="ECO:0000256" key="1">
    <source>
        <dbReference type="SAM" id="Coils"/>
    </source>
</evidence>
<evidence type="ECO:0000313" key="3">
    <source>
        <dbReference type="Proteomes" id="UP000326757"/>
    </source>
</evidence>
<evidence type="ECO:0000313" key="2">
    <source>
        <dbReference type="EMBL" id="KAB8289986.1"/>
    </source>
</evidence>
<dbReference type="OrthoDB" id="3542221at2759"/>
<dbReference type="AlphaFoldDB" id="A0A5N6JND1"/>